<reference evidence="8 9" key="1">
    <citation type="submission" date="2019-03" db="EMBL/GenBank/DDBJ databases">
        <title>The genome sequence of a newly discovered highly antifungal drug resistant Aspergillus species, Aspergillus tanneri NIH 1004.</title>
        <authorList>
            <person name="Mounaud S."/>
            <person name="Singh I."/>
            <person name="Joardar V."/>
            <person name="Pakala S."/>
            <person name="Pakala S."/>
            <person name="Venepally P."/>
            <person name="Hoover J."/>
            <person name="Nierman W."/>
            <person name="Chung J."/>
            <person name="Losada L."/>
        </authorList>
    </citation>
    <scope>NUCLEOTIDE SEQUENCE [LARGE SCALE GENOMIC DNA]</scope>
    <source>
        <strain evidence="8 9">NIH1004</strain>
    </source>
</reference>
<evidence type="ECO:0000256" key="5">
    <source>
        <dbReference type="SAM" id="MobiDB-lite"/>
    </source>
</evidence>
<keyword evidence="9" id="KW-1185">Reference proteome</keyword>
<evidence type="ECO:0000259" key="6">
    <source>
        <dbReference type="PROSITE" id="PS50048"/>
    </source>
</evidence>
<dbReference type="GO" id="GO:0003677">
    <property type="term" value="F:DNA binding"/>
    <property type="evidence" value="ECO:0007669"/>
    <property type="project" value="UniProtKB-KW"/>
</dbReference>
<dbReference type="InterPro" id="IPR050675">
    <property type="entry name" value="OAF3"/>
</dbReference>
<dbReference type="InterPro" id="IPR001138">
    <property type="entry name" value="Zn2Cys6_DnaBD"/>
</dbReference>
<dbReference type="STRING" id="1220188.A0A4S3J838"/>
<dbReference type="GO" id="GO:0000981">
    <property type="term" value="F:DNA-binding transcription factor activity, RNA polymerase II-specific"/>
    <property type="evidence" value="ECO:0007669"/>
    <property type="project" value="InterPro"/>
</dbReference>
<dbReference type="PRINTS" id="PR00755">
    <property type="entry name" value="AFLATOXINBRP"/>
</dbReference>
<evidence type="ECO:0000313" key="8">
    <source>
        <dbReference type="EMBL" id="THC90358.1"/>
    </source>
</evidence>
<proteinExistence type="predicted"/>
<feature type="domain" description="Zn(2)-C6 fungal-type" evidence="6">
    <location>
        <begin position="37"/>
        <end position="67"/>
    </location>
</feature>
<dbReference type="GO" id="GO:0008270">
    <property type="term" value="F:zinc ion binding"/>
    <property type="evidence" value="ECO:0007669"/>
    <property type="project" value="InterPro"/>
</dbReference>
<dbReference type="Gene3D" id="4.10.240.10">
    <property type="entry name" value="Zn(2)-C6 fungal-type DNA-binding domain"/>
    <property type="match status" value="1"/>
</dbReference>
<evidence type="ECO:0000313" key="9">
    <source>
        <dbReference type="Proteomes" id="UP000308092"/>
    </source>
</evidence>
<dbReference type="GO" id="GO:0009893">
    <property type="term" value="P:positive regulation of metabolic process"/>
    <property type="evidence" value="ECO:0007669"/>
    <property type="project" value="UniProtKB-ARBA"/>
</dbReference>
<evidence type="ECO:0000256" key="4">
    <source>
        <dbReference type="ARBA" id="ARBA00023242"/>
    </source>
</evidence>
<comment type="caution">
    <text evidence="8">The sequence shown here is derived from an EMBL/GenBank/DDBJ whole genome shotgun (WGS) entry which is preliminary data.</text>
</comment>
<dbReference type="PANTHER" id="PTHR31069">
    <property type="entry name" value="OLEATE-ACTIVATED TRANSCRIPTION FACTOR 1-RELATED"/>
    <property type="match status" value="1"/>
</dbReference>
<dbReference type="PANTHER" id="PTHR31069:SF27">
    <property type="entry name" value="TRANSCRIPTIONAL REGULATOR ALNR"/>
    <property type="match status" value="1"/>
</dbReference>
<dbReference type="PROSITE" id="PS50048">
    <property type="entry name" value="ZN2_CY6_FUNGAL_2"/>
    <property type="match status" value="1"/>
</dbReference>
<evidence type="ECO:0000256" key="3">
    <source>
        <dbReference type="ARBA" id="ARBA00023163"/>
    </source>
</evidence>
<dbReference type="SMART" id="SM00066">
    <property type="entry name" value="GAL4"/>
    <property type="match status" value="1"/>
</dbReference>
<evidence type="ECO:0000313" key="7">
    <source>
        <dbReference type="EMBL" id="KAA8651077.1"/>
    </source>
</evidence>
<name>A0A4S3J838_9EURO</name>
<feature type="compositionally biased region" description="Polar residues" evidence="5">
    <location>
        <begin position="90"/>
        <end position="101"/>
    </location>
</feature>
<keyword evidence="1" id="KW-0805">Transcription regulation</keyword>
<keyword evidence="2" id="KW-0238">DNA-binding</keyword>
<dbReference type="CDD" id="cd00067">
    <property type="entry name" value="GAL4"/>
    <property type="match status" value="1"/>
</dbReference>
<accession>A0A4S3J838</accession>
<dbReference type="Proteomes" id="UP000308092">
    <property type="component" value="Unassembled WGS sequence"/>
</dbReference>
<feature type="compositionally biased region" description="Polar residues" evidence="5">
    <location>
        <begin position="1"/>
        <end position="10"/>
    </location>
</feature>
<dbReference type="AlphaFoldDB" id="A0A4S3J838"/>
<gene>
    <name evidence="7" type="ORF">ATNIH1004_003770</name>
    <name evidence="8" type="ORF">EYZ11_010182</name>
</gene>
<sequence>MSPTPSSLSPPYQLPHPKFRPLSQQDVHTSWERLRRSCDACQIAKVKCSQHKPSCHRCIRHGQPCVYSPQRRTGRPRKKASQKHDPPEAINNNDPDVTAVSTDPRAQATGASFPGTPDLVMADVADDPQFLPMGPQGNGVDGRDGFMQPSLEALLEASLPNSGGGNKPSGSPGIIARPLPTHDQNNNPYNPPANDDIHNLISNTSPHALGDWSLFIHDFDLPVVMPSSSQVLDLDQIPALDMGTSSSSSECGDCGARCYTILLRQLLFLRQSIPESNRPSIDVILQVERQVRTLLDRIVGCVSCLSNRSSVLLLSVITERVVQMLDWIIEEKTLLDTENARSTRRALGTHALAAGSGVERKHVCRIPLRVGELLMDEDSKQYFLKHLILMRMKDLAAKMQDTRRTTATRPNDCIYRSADLVMVESLNRLDYLRGQVRLWE</sequence>
<dbReference type="GeneID" id="54326472"/>
<evidence type="ECO:0000256" key="2">
    <source>
        <dbReference type="ARBA" id="ARBA00023125"/>
    </source>
</evidence>
<dbReference type="Proteomes" id="UP000324241">
    <property type="component" value="Unassembled WGS sequence"/>
</dbReference>
<evidence type="ECO:0000256" key="1">
    <source>
        <dbReference type="ARBA" id="ARBA00023015"/>
    </source>
</evidence>
<feature type="region of interest" description="Disordered" evidence="5">
    <location>
        <begin position="1"/>
        <end position="23"/>
    </location>
</feature>
<dbReference type="RefSeq" id="XP_033430438.1">
    <property type="nucleotide sequence ID" value="XM_033568443.1"/>
</dbReference>
<evidence type="ECO:0000313" key="10">
    <source>
        <dbReference type="Proteomes" id="UP000324241"/>
    </source>
</evidence>
<keyword evidence="3" id="KW-0804">Transcription</keyword>
<dbReference type="SUPFAM" id="SSF57701">
    <property type="entry name" value="Zn2/Cys6 DNA-binding domain"/>
    <property type="match status" value="1"/>
</dbReference>
<dbReference type="InterPro" id="IPR036864">
    <property type="entry name" value="Zn2-C6_fun-type_DNA-bd_sf"/>
</dbReference>
<dbReference type="OrthoDB" id="5069333at2759"/>
<dbReference type="EMBL" id="QUQM01000001">
    <property type="protein sequence ID" value="KAA8651077.1"/>
    <property type="molecule type" value="Genomic_DNA"/>
</dbReference>
<feature type="region of interest" description="Disordered" evidence="5">
    <location>
        <begin position="66"/>
        <end position="101"/>
    </location>
</feature>
<feature type="compositionally biased region" description="Basic residues" evidence="5">
    <location>
        <begin position="72"/>
        <end position="81"/>
    </location>
</feature>
<feature type="region of interest" description="Disordered" evidence="5">
    <location>
        <begin position="157"/>
        <end position="191"/>
    </location>
</feature>
<dbReference type="VEuPathDB" id="FungiDB:EYZ11_010182"/>
<protein>
    <recommendedName>
        <fullName evidence="6">Zn(2)-C6 fungal-type domain-containing protein</fullName>
    </recommendedName>
</protein>
<reference evidence="7 10" key="2">
    <citation type="submission" date="2019-08" db="EMBL/GenBank/DDBJ databases">
        <title>The genome sequence of a newly discovered highly antifungal drug resistant Aspergillus species, Aspergillus tanneri NIH 1004.</title>
        <authorList>
            <person name="Mounaud S."/>
            <person name="Singh I."/>
            <person name="Joardar V."/>
            <person name="Pakala S."/>
            <person name="Pakala S."/>
            <person name="Venepally P."/>
            <person name="Chung J.K."/>
            <person name="Losada L."/>
            <person name="Nierman W.C."/>
        </authorList>
    </citation>
    <scope>NUCLEOTIDE SEQUENCE [LARGE SCALE GENOMIC DNA]</scope>
    <source>
        <strain evidence="7 10">NIH1004</strain>
    </source>
</reference>
<dbReference type="EMBL" id="SOSA01000529">
    <property type="protein sequence ID" value="THC90358.1"/>
    <property type="molecule type" value="Genomic_DNA"/>
</dbReference>
<organism evidence="8 9">
    <name type="scientific">Aspergillus tanneri</name>
    <dbReference type="NCBI Taxonomy" id="1220188"/>
    <lineage>
        <taxon>Eukaryota</taxon>
        <taxon>Fungi</taxon>
        <taxon>Dikarya</taxon>
        <taxon>Ascomycota</taxon>
        <taxon>Pezizomycotina</taxon>
        <taxon>Eurotiomycetes</taxon>
        <taxon>Eurotiomycetidae</taxon>
        <taxon>Eurotiales</taxon>
        <taxon>Aspergillaceae</taxon>
        <taxon>Aspergillus</taxon>
        <taxon>Aspergillus subgen. Circumdati</taxon>
    </lineage>
</organism>
<keyword evidence="4" id="KW-0539">Nucleus</keyword>
<dbReference type="Pfam" id="PF00172">
    <property type="entry name" value="Zn_clus"/>
    <property type="match status" value="1"/>
</dbReference>